<reference evidence="2 3" key="1">
    <citation type="submission" date="2021-03" db="EMBL/GenBank/DDBJ databases">
        <title>Sequencing the genomes of 1000 actinobacteria strains.</title>
        <authorList>
            <person name="Klenk H.-P."/>
        </authorList>
    </citation>
    <scope>NUCLEOTIDE SEQUENCE [LARGE SCALE GENOMIC DNA]</scope>
    <source>
        <strain evidence="2 3">DSM 44580</strain>
    </source>
</reference>
<feature type="domain" description="N-acetyltransferase" evidence="1">
    <location>
        <begin position="35"/>
        <end position="205"/>
    </location>
</feature>
<dbReference type="InterPro" id="IPR016181">
    <property type="entry name" value="Acyl_CoA_acyltransferase"/>
</dbReference>
<evidence type="ECO:0000259" key="1">
    <source>
        <dbReference type="PROSITE" id="PS51186"/>
    </source>
</evidence>
<dbReference type="PANTHER" id="PTHR43441">
    <property type="entry name" value="RIBOSOMAL-PROTEIN-SERINE ACETYLTRANSFERASE"/>
    <property type="match status" value="1"/>
</dbReference>
<dbReference type="RefSeq" id="WP_086785611.1">
    <property type="nucleotide sequence ID" value="NZ_JAGIOO010000001.1"/>
</dbReference>
<dbReference type="SUPFAM" id="SSF55729">
    <property type="entry name" value="Acyl-CoA N-acyltransferases (Nat)"/>
    <property type="match status" value="1"/>
</dbReference>
<evidence type="ECO:0000313" key="3">
    <source>
        <dbReference type="Proteomes" id="UP001519363"/>
    </source>
</evidence>
<dbReference type="PROSITE" id="PS51186">
    <property type="entry name" value="GNAT"/>
    <property type="match status" value="1"/>
</dbReference>
<proteinExistence type="predicted"/>
<accession>A0ABS5ACC6</accession>
<gene>
    <name evidence="2" type="ORF">JOF53_002799</name>
</gene>
<dbReference type="Gene3D" id="3.40.630.30">
    <property type="match status" value="1"/>
</dbReference>
<dbReference type="InterPro" id="IPR051908">
    <property type="entry name" value="Ribosomal_N-acetyltransferase"/>
</dbReference>
<dbReference type="Proteomes" id="UP001519363">
    <property type="component" value="Unassembled WGS sequence"/>
</dbReference>
<dbReference type="EMBL" id="JAGIOO010000001">
    <property type="protein sequence ID" value="MBP2473927.1"/>
    <property type="molecule type" value="Genomic_DNA"/>
</dbReference>
<organism evidence="2 3">
    <name type="scientific">Crossiella equi</name>
    <dbReference type="NCBI Taxonomy" id="130796"/>
    <lineage>
        <taxon>Bacteria</taxon>
        <taxon>Bacillati</taxon>
        <taxon>Actinomycetota</taxon>
        <taxon>Actinomycetes</taxon>
        <taxon>Pseudonocardiales</taxon>
        <taxon>Pseudonocardiaceae</taxon>
        <taxon>Crossiella</taxon>
    </lineage>
</organism>
<sequence length="219" mass="24165">MRSGVLLAAVNRRLRPHHPGWPCALGPIDVHGRSVRLRPPRPDDAAAWSHAVRTDQRWLRPWWPTVAGEWADHTTETHWRDRCGAFLRAARRGSMIPMVVEVDGRFGGEMMLDRIDHGERVAELGGWVFSDHHGSSVAALAMRQLIAHGFGPVGLRRLTAPVAVGNRPAGLLVARNGFRKEGVLRQHMHVGGALADHQIYGLLPEDAEWLPSTSNIVGG</sequence>
<name>A0ABS5ACC6_9PSEU</name>
<keyword evidence="3" id="KW-1185">Reference proteome</keyword>
<dbReference type="PANTHER" id="PTHR43441:SF10">
    <property type="entry name" value="ACETYLTRANSFERASE"/>
    <property type="match status" value="1"/>
</dbReference>
<comment type="caution">
    <text evidence="2">The sequence shown here is derived from an EMBL/GenBank/DDBJ whole genome shotgun (WGS) entry which is preliminary data.</text>
</comment>
<evidence type="ECO:0000313" key="2">
    <source>
        <dbReference type="EMBL" id="MBP2473927.1"/>
    </source>
</evidence>
<protein>
    <submittedName>
        <fullName evidence="2">RimJ/RimL family protein N-acetyltransferase</fullName>
    </submittedName>
</protein>
<dbReference type="Pfam" id="PF13302">
    <property type="entry name" value="Acetyltransf_3"/>
    <property type="match status" value="1"/>
</dbReference>
<dbReference type="InterPro" id="IPR000182">
    <property type="entry name" value="GNAT_dom"/>
</dbReference>